<dbReference type="Gene3D" id="1.10.10.10">
    <property type="entry name" value="Winged helix-like DNA-binding domain superfamily/Winged helix DNA-binding domain"/>
    <property type="match status" value="1"/>
</dbReference>
<evidence type="ECO:0000313" key="7">
    <source>
        <dbReference type="Proteomes" id="UP000256562"/>
    </source>
</evidence>
<dbReference type="SUPFAM" id="SSF53697">
    <property type="entry name" value="SIS domain"/>
    <property type="match status" value="1"/>
</dbReference>
<dbReference type="Proteomes" id="UP000256562">
    <property type="component" value="Unassembled WGS sequence"/>
</dbReference>
<dbReference type="Pfam" id="PF01380">
    <property type="entry name" value="SIS"/>
    <property type="match status" value="1"/>
</dbReference>
<dbReference type="EMBL" id="QKXQ01000432">
    <property type="protein sequence ID" value="REH93025.1"/>
    <property type="molecule type" value="Genomic_DNA"/>
</dbReference>
<evidence type="ECO:0000313" key="6">
    <source>
        <dbReference type="EMBL" id="REH93025.1"/>
    </source>
</evidence>
<dbReference type="Gene3D" id="3.40.50.10490">
    <property type="entry name" value="Glucose-6-phosphate isomerase like protein, domain 1"/>
    <property type="match status" value="1"/>
</dbReference>
<dbReference type="PANTHER" id="PTHR30514:SF21">
    <property type="entry name" value="RPIR-FAMILY TRANSCRIPTIONAL REGULATOR"/>
    <property type="match status" value="1"/>
</dbReference>
<dbReference type="Pfam" id="PF01418">
    <property type="entry name" value="HTH_6"/>
    <property type="match status" value="1"/>
</dbReference>
<dbReference type="GO" id="GO:0003677">
    <property type="term" value="F:DNA binding"/>
    <property type="evidence" value="ECO:0007669"/>
    <property type="project" value="UniProtKB-KW"/>
</dbReference>
<dbReference type="InterPro" id="IPR035472">
    <property type="entry name" value="RpiR-like_SIS"/>
</dbReference>
<comment type="caution">
    <text evidence="6">The sequence shown here is derived from an EMBL/GenBank/DDBJ whole genome shotgun (WGS) entry which is preliminary data.</text>
</comment>
<protein>
    <submittedName>
        <fullName evidence="6">MurR/RpiR family transcriptional regulator</fullName>
    </submittedName>
</protein>
<evidence type="ECO:0000259" key="5">
    <source>
        <dbReference type="PROSITE" id="PS51464"/>
    </source>
</evidence>
<accession>A0A3E0IN00</accession>
<dbReference type="PANTHER" id="PTHR30514">
    <property type="entry name" value="GLUCOKINASE"/>
    <property type="match status" value="1"/>
</dbReference>
<keyword evidence="2" id="KW-0238">DNA-binding</keyword>
<keyword evidence="3" id="KW-0804">Transcription</keyword>
<dbReference type="InterPro" id="IPR009057">
    <property type="entry name" value="Homeodomain-like_sf"/>
</dbReference>
<reference evidence="6 7" key="1">
    <citation type="journal article" date="2018" name="Vet. Microbiol.">
        <title>Characterisation of Staphylococcus felis isolated from cats using whole genome sequencing.</title>
        <authorList>
            <person name="Worthing K."/>
            <person name="Pang S."/>
            <person name="Trott D.J."/>
            <person name="Abraham S."/>
            <person name="Coombs G.W."/>
            <person name="Jordan D."/>
            <person name="McIntyre L."/>
            <person name="Davies M.R."/>
            <person name="Norris J."/>
        </authorList>
    </citation>
    <scope>NUCLEOTIDE SEQUENCE [LARGE SCALE GENOMIC DNA]</scope>
    <source>
        <strain evidence="6 7">F9</strain>
    </source>
</reference>
<evidence type="ECO:0000256" key="3">
    <source>
        <dbReference type="ARBA" id="ARBA00023163"/>
    </source>
</evidence>
<sequence>MKFENRIQHHLHDFTKIDHHIKNYILSLPPDTDLGSIQSLADTMDVSPSSVSRFVHKLGYANFQSFRFALQQELQTQHIDNSPSIQIMHRHYMSILNHTGEFIIEDDLMYLVDAIQQSSKVIFIGIGSSGLSAQELYFRTSRMGLNTIAITDAHLMTVVGHMCDKHTTIVVLSNSGQTKEIVQSIAHGFHSGAEVIAISHFRTASLEKYCSRIIMTVDKNRAHDSQFVNSQLSTYFIIDLISYHLLQNTSLYQHYTQSCEEIIALRDNEAKPFK</sequence>
<organism evidence="6 7">
    <name type="scientific">Staphylococcus felis</name>
    <dbReference type="NCBI Taxonomy" id="46127"/>
    <lineage>
        <taxon>Bacteria</taxon>
        <taxon>Bacillati</taxon>
        <taxon>Bacillota</taxon>
        <taxon>Bacilli</taxon>
        <taxon>Bacillales</taxon>
        <taxon>Staphylococcaceae</taxon>
        <taxon>Staphylococcus</taxon>
    </lineage>
</organism>
<dbReference type="InterPro" id="IPR046348">
    <property type="entry name" value="SIS_dom_sf"/>
</dbReference>
<dbReference type="InterPro" id="IPR047640">
    <property type="entry name" value="RpiR-like"/>
</dbReference>
<evidence type="ECO:0000256" key="1">
    <source>
        <dbReference type="ARBA" id="ARBA00023015"/>
    </source>
</evidence>
<dbReference type="GO" id="GO:1901135">
    <property type="term" value="P:carbohydrate derivative metabolic process"/>
    <property type="evidence" value="ECO:0007669"/>
    <property type="project" value="InterPro"/>
</dbReference>
<dbReference type="CDD" id="cd05013">
    <property type="entry name" value="SIS_RpiR"/>
    <property type="match status" value="1"/>
</dbReference>
<dbReference type="OrthoDB" id="1648815at2"/>
<dbReference type="SUPFAM" id="SSF46689">
    <property type="entry name" value="Homeodomain-like"/>
    <property type="match status" value="1"/>
</dbReference>
<keyword evidence="1" id="KW-0805">Transcription regulation</keyword>
<name>A0A3E0IN00_9STAP</name>
<dbReference type="InterPro" id="IPR036388">
    <property type="entry name" value="WH-like_DNA-bd_sf"/>
</dbReference>
<gene>
    <name evidence="6" type="ORF">DOS83_09480</name>
</gene>
<evidence type="ECO:0000256" key="2">
    <source>
        <dbReference type="ARBA" id="ARBA00023125"/>
    </source>
</evidence>
<dbReference type="InterPro" id="IPR001347">
    <property type="entry name" value="SIS_dom"/>
</dbReference>
<dbReference type="InterPro" id="IPR000281">
    <property type="entry name" value="HTH_RpiR"/>
</dbReference>
<dbReference type="AlphaFoldDB" id="A0A3E0IN00"/>
<dbReference type="GO" id="GO:0003700">
    <property type="term" value="F:DNA-binding transcription factor activity"/>
    <property type="evidence" value="ECO:0007669"/>
    <property type="project" value="InterPro"/>
</dbReference>
<dbReference type="PROSITE" id="PS51071">
    <property type="entry name" value="HTH_RPIR"/>
    <property type="match status" value="1"/>
</dbReference>
<dbReference type="PROSITE" id="PS51464">
    <property type="entry name" value="SIS"/>
    <property type="match status" value="1"/>
</dbReference>
<proteinExistence type="predicted"/>
<dbReference type="RefSeq" id="WP_116094802.1">
    <property type="nucleotide sequence ID" value="NZ_QKXN01000084.1"/>
</dbReference>
<feature type="domain" description="SIS" evidence="5">
    <location>
        <begin position="111"/>
        <end position="251"/>
    </location>
</feature>
<dbReference type="GO" id="GO:0097367">
    <property type="term" value="F:carbohydrate derivative binding"/>
    <property type="evidence" value="ECO:0007669"/>
    <property type="project" value="InterPro"/>
</dbReference>
<evidence type="ECO:0000259" key="4">
    <source>
        <dbReference type="PROSITE" id="PS51071"/>
    </source>
</evidence>
<feature type="domain" description="HTH rpiR-type" evidence="4">
    <location>
        <begin position="1"/>
        <end position="77"/>
    </location>
</feature>